<dbReference type="AlphaFoldDB" id="A0A8H7N3G5"/>
<evidence type="ECO:0000313" key="3">
    <source>
        <dbReference type="Proteomes" id="UP000616885"/>
    </source>
</evidence>
<sequence length="349" mass="39978">MPPTKESIDDQLPPAFTGFSKLPFEIRVMIWSLAMPRVPEGRTIEVAVYYDRQSTKHSCHIKTGKFCDCHSSCPEYIDGQPFHEVDTVADGYFALDPDFPLLVLGGRAVEDQLQALSLVCRESCDTVYKRYPQTMRVHREKWYAGVDTRTVRFDPGSDILIIQNISHARSYCVDQRITGIPVDDATSSEPATAFPQHSPPFATFRQVLSTFQNVAFRYANLDVLSDRPDGEIDPEDPEVKPIPNIDIIRFMTFMASMKSCYLWLDSMCWPEVQMTGLSRVEDLVIFGEMLFYEQLIVSEAADEILEQYKQRVVSTRDHRGRSAELWYPDPQDLDHMGCYLPTSWLEFAD</sequence>
<organism evidence="2 3">
    <name type="scientific">Bionectria ochroleuca</name>
    <name type="common">Gliocladium roseum</name>
    <dbReference type="NCBI Taxonomy" id="29856"/>
    <lineage>
        <taxon>Eukaryota</taxon>
        <taxon>Fungi</taxon>
        <taxon>Dikarya</taxon>
        <taxon>Ascomycota</taxon>
        <taxon>Pezizomycotina</taxon>
        <taxon>Sordariomycetes</taxon>
        <taxon>Hypocreomycetidae</taxon>
        <taxon>Hypocreales</taxon>
        <taxon>Bionectriaceae</taxon>
        <taxon>Clonostachys</taxon>
    </lineage>
</organism>
<dbReference type="Proteomes" id="UP000616885">
    <property type="component" value="Unassembled WGS sequence"/>
</dbReference>
<reference evidence="2" key="1">
    <citation type="submission" date="2020-10" db="EMBL/GenBank/DDBJ databases">
        <title>High-Quality Genome Resource of Clonostachys rosea strain S41 by Oxford Nanopore Long-Read Sequencing.</title>
        <authorList>
            <person name="Wang H."/>
        </authorList>
    </citation>
    <scope>NUCLEOTIDE SEQUENCE</scope>
    <source>
        <strain evidence="2">S41</strain>
    </source>
</reference>
<evidence type="ECO:0000259" key="1">
    <source>
        <dbReference type="Pfam" id="PF20150"/>
    </source>
</evidence>
<feature type="domain" description="2EXR" evidence="1">
    <location>
        <begin position="16"/>
        <end position="160"/>
    </location>
</feature>
<accession>A0A8H7N3G5</accession>
<dbReference type="InterPro" id="IPR045518">
    <property type="entry name" value="2EXR"/>
</dbReference>
<evidence type="ECO:0000313" key="2">
    <source>
        <dbReference type="EMBL" id="KAF9744778.1"/>
    </source>
</evidence>
<gene>
    <name evidence="2" type="ORF">IM811_005559</name>
</gene>
<dbReference type="EMBL" id="JADCTT010000014">
    <property type="protein sequence ID" value="KAF9744778.1"/>
    <property type="molecule type" value="Genomic_DNA"/>
</dbReference>
<name>A0A8H7N3G5_BIOOC</name>
<dbReference type="Pfam" id="PF20150">
    <property type="entry name" value="2EXR"/>
    <property type="match status" value="1"/>
</dbReference>
<proteinExistence type="predicted"/>
<comment type="caution">
    <text evidence="2">The sequence shown here is derived from an EMBL/GenBank/DDBJ whole genome shotgun (WGS) entry which is preliminary data.</text>
</comment>
<protein>
    <recommendedName>
        <fullName evidence="1">2EXR domain-containing protein</fullName>
    </recommendedName>
</protein>